<sequence>MSSFVGHSLAAISIYSLARKSHQPFCHRLLWLFWLIIIACAPDIDYFVPALNSSAHQNLRITHSVVASLVLPFCTILIFVIRGFRREMLLKYGFQAILAGLSHLILDLLVGVTPLPLMWPFVKETFRLPFGILPSAARLDISDYYFYRNIFIELGIFVPLLCSAYPIFHTYPVTRRRKLKIIFLLACSSCFVYWAHTMSR</sequence>
<evidence type="ECO:0000256" key="1">
    <source>
        <dbReference type="SAM" id="Phobius"/>
    </source>
</evidence>
<dbReference type="KEGG" id="dmm:dnm_004510"/>
<dbReference type="GO" id="GO:0016787">
    <property type="term" value="F:hydrolase activity"/>
    <property type="evidence" value="ECO:0007669"/>
    <property type="project" value="UniProtKB-KW"/>
</dbReference>
<feature type="transmembrane region" description="Helical" evidence="1">
    <location>
        <begin position="96"/>
        <end position="119"/>
    </location>
</feature>
<dbReference type="AlphaFoldDB" id="A0A975BFQ7"/>
<proteinExistence type="predicted"/>
<feature type="transmembrane region" description="Helical" evidence="1">
    <location>
        <begin position="61"/>
        <end position="84"/>
    </location>
</feature>
<feature type="transmembrane region" description="Helical" evidence="1">
    <location>
        <begin position="29"/>
        <end position="49"/>
    </location>
</feature>
<protein>
    <submittedName>
        <fullName evidence="2">Hydrolase domain-containing protein</fullName>
    </submittedName>
</protein>
<dbReference type="RefSeq" id="WP_207680935.1">
    <property type="nucleotide sequence ID" value="NZ_CP061800.1"/>
</dbReference>
<dbReference type="EMBL" id="CP061800">
    <property type="protein sequence ID" value="QTA84455.1"/>
    <property type="molecule type" value="Genomic_DNA"/>
</dbReference>
<dbReference type="InterPro" id="IPR007404">
    <property type="entry name" value="YdjM-like"/>
</dbReference>
<keyword evidence="1" id="KW-1133">Transmembrane helix</keyword>
<keyword evidence="1" id="KW-0812">Transmembrane</keyword>
<keyword evidence="1" id="KW-0472">Membrane</keyword>
<gene>
    <name evidence="2" type="ORF">dnm_004510</name>
</gene>
<feature type="transmembrane region" description="Helical" evidence="1">
    <location>
        <begin position="179"/>
        <end position="196"/>
    </location>
</feature>
<evidence type="ECO:0000313" key="3">
    <source>
        <dbReference type="Proteomes" id="UP000663722"/>
    </source>
</evidence>
<name>A0A975BFQ7_9BACT</name>
<dbReference type="Pfam" id="PF04307">
    <property type="entry name" value="YdjM"/>
    <property type="match status" value="1"/>
</dbReference>
<feature type="transmembrane region" description="Helical" evidence="1">
    <location>
        <begin position="145"/>
        <end position="167"/>
    </location>
</feature>
<organism evidence="2 3">
    <name type="scientific">Desulfonema magnum</name>
    <dbReference type="NCBI Taxonomy" id="45655"/>
    <lineage>
        <taxon>Bacteria</taxon>
        <taxon>Pseudomonadati</taxon>
        <taxon>Thermodesulfobacteriota</taxon>
        <taxon>Desulfobacteria</taxon>
        <taxon>Desulfobacterales</taxon>
        <taxon>Desulfococcaceae</taxon>
        <taxon>Desulfonema</taxon>
    </lineage>
</organism>
<reference evidence="2" key="1">
    <citation type="journal article" date="2021" name="Microb. Physiol.">
        <title>Proteogenomic Insights into the Physiology of Marine, Sulfate-Reducing, Filamentous Desulfonema limicola and Desulfonema magnum.</title>
        <authorList>
            <person name="Schnaars V."/>
            <person name="Wohlbrand L."/>
            <person name="Scheve S."/>
            <person name="Hinrichs C."/>
            <person name="Reinhardt R."/>
            <person name="Rabus R."/>
        </authorList>
    </citation>
    <scope>NUCLEOTIDE SEQUENCE</scope>
    <source>
        <strain evidence="2">4be13</strain>
    </source>
</reference>
<evidence type="ECO:0000313" key="2">
    <source>
        <dbReference type="EMBL" id="QTA84455.1"/>
    </source>
</evidence>
<dbReference type="Proteomes" id="UP000663722">
    <property type="component" value="Chromosome"/>
</dbReference>
<keyword evidence="3" id="KW-1185">Reference proteome</keyword>
<keyword evidence="2" id="KW-0378">Hydrolase</keyword>
<accession>A0A975BFQ7</accession>